<evidence type="ECO:0000256" key="1">
    <source>
        <dbReference type="ARBA" id="ARBA00022723"/>
    </source>
</evidence>
<evidence type="ECO:0000256" key="4">
    <source>
        <dbReference type="PROSITE-ProRule" id="PRU00723"/>
    </source>
</evidence>
<feature type="region of interest" description="Disordered" evidence="5">
    <location>
        <begin position="543"/>
        <end position="565"/>
    </location>
</feature>
<feature type="compositionally biased region" description="Polar residues" evidence="5">
    <location>
        <begin position="243"/>
        <end position="253"/>
    </location>
</feature>
<feature type="domain" description="C3H1-type" evidence="6">
    <location>
        <begin position="38"/>
        <end position="65"/>
    </location>
</feature>
<evidence type="ECO:0000313" key="8">
    <source>
        <dbReference type="Proteomes" id="UP000053477"/>
    </source>
</evidence>
<dbReference type="PROSITE" id="PS50103">
    <property type="entry name" value="ZF_C3H1"/>
    <property type="match status" value="2"/>
</dbReference>
<feature type="compositionally biased region" description="Low complexity" evidence="5">
    <location>
        <begin position="786"/>
        <end position="801"/>
    </location>
</feature>
<dbReference type="Gene3D" id="4.10.1000.10">
    <property type="entry name" value="Zinc finger, CCCH-type"/>
    <property type="match status" value="1"/>
</dbReference>
<feature type="compositionally biased region" description="Polar residues" evidence="5">
    <location>
        <begin position="132"/>
        <end position="158"/>
    </location>
</feature>
<keyword evidence="1 4" id="KW-0479">Metal-binding</keyword>
<dbReference type="GO" id="GO:0008270">
    <property type="term" value="F:zinc ion binding"/>
    <property type="evidence" value="ECO:0007669"/>
    <property type="project" value="UniProtKB-KW"/>
</dbReference>
<feature type="compositionally biased region" description="Basic and acidic residues" evidence="5">
    <location>
        <begin position="16"/>
        <end position="27"/>
    </location>
</feature>
<proteinExistence type="predicted"/>
<keyword evidence="2 4" id="KW-0863">Zinc-finger</keyword>
<name>A0A0H2SA18_9AGAM</name>
<feature type="compositionally biased region" description="Polar residues" evidence="5">
    <location>
        <begin position="548"/>
        <end position="558"/>
    </location>
</feature>
<keyword evidence="3 4" id="KW-0862">Zinc</keyword>
<dbReference type="Proteomes" id="UP000053477">
    <property type="component" value="Unassembled WGS sequence"/>
</dbReference>
<protein>
    <recommendedName>
        <fullName evidence="6">C3H1-type domain-containing protein</fullName>
    </recommendedName>
</protein>
<feature type="region of interest" description="Disordered" evidence="5">
    <location>
        <begin position="786"/>
        <end position="849"/>
    </location>
</feature>
<feature type="compositionally biased region" description="Low complexity" evidence="5">
    <location>
        <begin position="594"/>
        <end position="605"/>
    </location>
</feature>
<dbReference type="AlphaFoldDB" id="A0A0H2SA18"/>
<dbReference type="STRING" id="27342.A0A0H2SA18"/>
<sequence>MSQADVGNDNASNVDGSDKGENRDKSSKPKSGGSKSKDLSHVPCKFFKVGSCTAGSSCPFSHQSLEPGQQKDVCAWFVKGNCKFGHKCALAHVLPGQSMNMDRRNKKAAQLASTGQAGKEKDGGRGEKSNRSQRSGADPSGTSSRTGSNGQVRNSLLTGPTAPTRVLPLGGRPPMSISKAAPAPPATAPTLNDNDFTSFDMAKPDAGAEKSEQDLSARDNGVDAAANGTSSNPNLGLSPPPSQTSFIPISTPTEPKRFTGRHGASPKVDFGPVGSPPRSSPSNPIRINGFSPGSSPLQPASLAAPTSTFSAPGPSAQSLFMSFERTQNEDVLKSRSGLAMSLGATNGFNLMSSTASIGQKPNMSSSSTASAFSTGFGIMPDVSLDDDDMEEFVPSSLKDLLTPEEQIRRITRTTSSNVTASINNNNLSPSYVQANNVGLQDSQQHRYSRSVPAQSILQDIRSIWTEPSLQTGRSPQQMSFDRDQHNQNLISSGLGIGAPSSSFKASSLLKSAYDEGPSPSMLSPSNASAAFLPGLHQQYLSRAGSRNGMPTMSASRTVSHGHVPMQLPSSLSQEISQDFAAPHPNQFAPPPPSSANSLSSGLGHALFNNDFQHPSGRPIPSNGGYPGPDMPLFSPSTRALQAHAPGQSLPQGLAAGYSRIHLQPGASGLSPNSAAFSPSNLGLGVTPPIGEFDNSNGGLDWRGLTPTTKPVVGPPAAAEKSVVTPTTPVPQQATPTPSGGENGIAQAALTPAGADGEVSGLSNMFSRLSYSAAASRGTAAAAASNANATNAPSSPPISASSVGMVPMSMSRKTSGGRAWPGGAQPLSSPLSKPAISNDDDELFSWDEEK</sequence>
<organism evidence="7 8">
    <name type="scientific">Schizopora paradoxa</name>
    <dbReference type="NCBI Taxonomy" id="27342"/>
    <lineage>
        <taxon>Eukaryota</taxon>
        <taxon>Fungi</taxon>
        <taxon>Dikarya</taxon>
        <taxon>Basidiomycota</taxon>
        <taxon>Agaricomycotina</taxon>
        <taxon>Agaricomycetes</taxon>
        <taxon>Hymenochaetales</taxon>
        <taxon>Schizoporaceae</taxon>
        <taxon>Schizopora</taxon>
    </lineage>
</organism>
<reference evidence="7 8" key="1">
    <citation type="submission" date="2015-04" db="EMBL/GenBank/DDBJ databases">
        <title>Complete genome sequence of Schizopora paradoxa KUC8140, a cosmopolitan wood degrader in East Asia.</title>
        <authorList>
            <consortium name="DOE Joint Genome Institute"/>
            <person name="Min B."/>
            <person name="Park H."/>
            <person name="Jang Y."/>
            <person name="Kim J.-J."/>
            <person name="Kim K.H."/>
            <person name="Pangilinan J."/>
            <person name="Lipzen A."/>
            <person name="Riley R."/>
            <person name="Grigoriev I.V."/>
            <person name="Spatafora J.W."/>
            <person name="Choi I.-G."/>
        </authorList>
    </citation>
    <scope>NUCLEOTIDE SEQUENCE [LARGE SCALE GENOMIC DNA]</scope>
    <source>
        <strain evidence="7 8">KUC8140</strain>
    </source>
</reference>
<evidence type="ECO:0000313" key="7">
    <source>
        <dbReference type="EMBL" id="KLO13716.1"/>
    </source>
</evidence>
<keyword evidence="8" id="KW-1185">Reference proteome</keyword>
<feature type="compositionally biased region" description="Polar residues" evidence="5">
    <location>
        <begin position="291"/>
        <end position="310"/>
    </location>
</feature>
<feature type="compositionally biased region" description="Basic and acidic residues" evidence="5">
    <location>
        <begin position="202"/>
        <end position="221"/>
    </location>
</feature>
<feature type="compositionally biased region" description="Polar residues" evidence="5">
    <location>
        <begin position="1"/>
        <end position="15"/>
    </location>
</feature>
<evidence type="ECO:0000256" key="3">
    <source>
        <dbReference type="ARBA" id="ARBA00022833"/>
    </source>
</evidence>
<dbReference type="InParanoid" id="A0A0H2SA18"/>
<dbReference type="InterPro" id="IPR036855">
    <property type="entry name" value="Znf_CCCH_sf"/>
</dbReference>
<dbReference type="EMBL" id="KQ085955">
    <property type="protein sequence ID" value="KLO13716.1"/>
    <property type="molecule type" value="Genomic_DNA"/>
</dbReference>
<feature type="compositionally biased region" description="Low complexity" evidence="5">
    <location>
        <begin position="722"/>
        <end position="737"/>
    </location>
</feature>
<feature type="region of interest" description="Disordered" evidence="5">
    <location>
        <begin position="1"/>
        <end position="40"/>
    </location>
</feature>
<evidence type="ECO:0000259" key="6">
    <source>
        <dbReference type="PROSITE" id="PS50103"/>
    </source>
</evidence>
<feature type="region of interest" description="Disordered" evidence="5">
    <location>
        <begin position="102"/>
        <end position="310"/>
    </location>
</feature>
<feature type="compositionally biased region" description="Acidic residues" evidence="5">
    <location>
        <begin position="837"/>
        <end position="849"/>
    </location>
</feature>
<dbReference type="InterPro" id="IPR000571">
    <property type="entry name" value="Znf_CCCH"/>
</dbReference>
<evidence type="ECO:0000256" key="5">
    <source>
        <dbReference type="SAM" id="MobiDB-lite"/>
    </source>
</evidence>
<accession>A0A0H2SA18</accession>
<dbReference type="SUPFAM" id="SSF90229">
    <property type="entry name" value="CCCH zinc finger"/>
    <property type="match status" value="1"/>
</dbReference>
<evidence type="ECO:0000256" key="2">
    <source>
        <dbReference type="ARBA" id="ARBA00022771"/>
    </source>
</evidence>
<dbReference type="OrthoDB" id="411372at2759"/>
<gene>
    <name evidence="7" type="ORF">SCHPADRAFT_852122</name>
</gene>
<feature type="region of interest" description="Disordered" evidence="5">
    <location>
        <begin position="581"/>
        <end position="625"/>
    </location>
</feature>
<feature type="zinc finger region" description="C3H1-type" evidence="4">
    <location>
        <begin position="38"/>
        <end position="65"/>
    </location>
</feature>
<feature type="zinc finger region" description="C3H1-type" evidence="4">
    <location>
        <begin position="68"/>
        <end position="95"/>
    </location>
</feature>
<feature type="region of interest" description="Disordered" evidence="5">
    <location>
        <begin position="708"/>
        <end position="745"/>
    </location>
</feature>
<feature type="compositionally biased region" description="Basic and acidic residues" evidence="5">
    <location>
        <begin position="118"/>
        <end position="130"/>
    </location>
</feature>
<dbReference type="Pfam" id="PF14608">
    <property type="entry name" value="zf-CCCH_2"/>
    <property type="match status" value="2"/>
</dbReference>
<feature type="domain" description="C3H1-type" evidence="6">
    <location>
        <begin position="68"/>
        <end position="95"/>
    </location>
</feature>
<dbReference type="SMART" id="SM00356">
    <property type="entry name" value="ZnF_C3H1"/>
    <property type="match status" value="2"/>
</dbReference>